<dbReference type="SUPFAM" id="SSF69304">
    <property type="entry name" value="Tricorn protease N-terminal domain"/>
    <property type="match status" value="1"/>
</dbReference>
<protein>
    <submittedName>
        <fullName evidence="2">DUF5050 domain-containing protein</fullName>
    </submittedName>
</protein>
<dbReference type="InterPro" id="IPR011042">
    <property type="entry name" value="6-blade_b-propeller_TolB-like"/>
</dbReference>
<dbReference type="PANTHER" id="PTHR36842">
    <property type="entry name" value="PROTEIN TOLB HOMOLOG"/>
    <property type="match status" value="1"/>
</dbReference>
<dbReference type="Gene3D" id="2.120.10.60">
    <property type="entry name" value="Tricorn protease N-terminal domain"/>
    <property type="match status" value="1"/>
</dbReference>
<dbReference type="Pfam" id="PF07676">
    <property type="entry name" value="PD40"/>
    <property type="match status" value="2"/>
</dbReference>
<dbReference type="InterPro" id="IPR011659">
    <property type="entry name" value="WD40"/>
</dbReference>
<gene>
    <name evidence="2" type="ORF">MQE36_08330</name>
</gene>
<reference evidence="2 3" key="1">
    <citation type="journal article" date="2018" name="Int. J. Syst. Evol. Microbiol.">
        <title>Zhouia spongiae sp. nov., isolated from a marine sponge.</title>
        <authorList>
            <person name="Zhuang L."/>
            <person name="Lin B."/>
            <person name="Qin F."/>
            <person name="Luo L."/>
        </authorList>
    </citation>
    <scope>NUCLEOTIDE SEQUENCE [LARGE SCALE GENOMIC DNA]</scope>
    <source>
        <strain evidence="2 3">HN-Y44</strain>
    </source>
</reference>
<accession>A0ABY3YRH4</accession>
<dbReference type="PANTHER" id="PTHR36842:SF1">
    <property type="entry name" value="PROTEIN TOLB"/>
    <property type="match status" value="1"/>
</dbReference>
<name>A0ABY3YRH4_9FLAO</name>
<dbReference type="PROSITE" id="PS51257">
    <property type="entry name" value="PROKAR_LIPOPROTEIN"/>
    <property type="match status" value="1"/>
</dbReference>
<dbReference type="RefSeq" id="WP_242938699.1">
    <property type="nucleotide sequence ID" value="NZ_CP094326.1"/>
</dbReference>
<evidence type="ECO:0000313" key="3">
    <source>
        <dbReference type="Proteomes" id="UP000829476"/>
    </source>
</evidence>
<comment type="similarity">
    <text evidence="1">Belongs to the TolB family.</text>
</comment>
<dbReference type="Gene3D" id="2.120.10.30">
    <property type="entry name" value="TolB, C-terminal domain"/>
    <property type="match status" value="1"/>
</dbReference>
<keyword evidence="3" id="KW-1185">Reference proteome</keyword>
<dbReference type="Proteomes" id="UP000829476">
    <property type="component" value="Chromosome"/>
</dbReference>
<dbReference type="Pfam" id="PF26549">
    <property type="entry name" value="Tricorn_N"/>
    <property type="match status" value="1"/>
</dbReference>
<evidence type="ECO:0000313" key="2">
    <source>
        <dbReference type="EMBL" id="UNZ00332.1"/>
    </source>
</evidence>
<proteinExistence type="inferred from homology"/>
<organism evidence="2 3">
    <name type="scientific">Zhouia spongiae</name>
    <dbReference type="NCBI Taxonomy" id="2202721"/>
    <lineage>
        <taxon>Bacteria</taxon>
        <taxon>Pseudomonadati</taxon>
        <taxon>Bacteroidota</taxon>
        <taxon>Flavobacteriia</taxon>
        <taxon>Flavobacteriales</taxon>
        <taxon>Flavobacteriaceae</taxon>
        <taxon>Zhouia</taxon>
    </lineage>
</organism>
<evidence type="ECO:0000256" key="1">
    <source>
        <dbReference type="ARBA" id="ARBA00009820"/>
    </source>
</evidence>
<dbReference type="EMBL" id="CP094326">
    <property type="protein sequence ID" value="UNZ00332.1"/>
    <property type="molecule type" value="Genomic_DNA"/>
</dbReference>
<sequence length="293" mass="33552">MKIPIPKFRILRMFLPLVSFTILSSCNEKEHRIAYSSKESNNREILLTDTEGKSKINITNYSGDHGYPEWSPDGKQIAFYAKYDENKTWSIHTMNIDGTNRKRLTNDKNKWDSSPAWSPDGTKIAFAREYQDSENVWHEEIWVINSDGSQLTQIKELSGVSPSFLQDGRILFHSKSPNSEICIANSDGSKIMMLTNNTAEDWEPRASPNGKQIVFISDRDGNQEIYVMNINGSNQQRLTFNEVADWNPCWSPDGSKVIFASETEKYFDLYLMNKDGSLLKKIIDNGSQPSWLK</sequence>